<keyword evidence="2" id="KW-0813">Transport</keyword>
<evidence type="ECO:0000256" key="1">
    <source>
        <dbReference type="ARBA" id="ARBA00004123"/>
    </source>
</evidence>
<gene>
    <name evidence="6" type="ORF">SUNI508_07546</name>
</gene>
<feature type="compositionally biased region" description="Low complexity" evidence="4">
    <location>
        <begin position="44"/>
        <end position="54"/>
    </location>
</feature>
<proteinExistence type="predicted"/>
<comment type="subcellular location">
    <subcellularLocation>
        <location evidence="1">Nucleus</location>
    </subcellularLocation>
</comment>
<feature type="compositionally biased region" description="Polar residues" evidence="4">
    <location>
        <begin position="1"/>
        <end position="17"/>
    </location>
</feature>
<evidence type="ECO:0000256" key="3">
    <source>
        <dbReference type="ARBA" id="ARBA00023242"/>
    </source>
</evidence>
<evidence type="ECO:0000259" key="5">
    <source>
        <dbReference type="Pfam" id="PF13874"/>
    </source>
</evidence>
<protein>
    <submittedName>
        <fullName evidence="6">Nucleoporin Nup54 alpha-helical domain-containing protein</fullName>
    </submittedName>
</protein>
<feature type="region of interest" description="Disordered" evidence="4">
    <location>
        <begin position="319"/>
        <end position="355"/>
    </location>
</feature>
<dbReference type="Proteomes" id="UP001408356">
    <property type="component" value="Unassembled WGS sequence"/>
</dbReference>
<evidence type="ECO:0000313" key="6">
    <source>
        <dbReference type="EMBL" id="KAK9419025.1"/>
    </source>
</evidence>
<feature type="domain" description="Nucleoporin Nup54 alpha-helical" evidence="5">
    <location>
        <begin position="125"/>
        <end position="260"/>
    </location>
</feature>
<keyword evidence="3" id="KW-0539">Nucleus</keyword>
<dbReference type="PANTHER" id="PTHR13000:SF0">
    <property type="entry name" value="NUCLEOPORIN P54"/>
    <property type="match status" value="1"/>
</dbReference>
<dbReference type="EMBL" id="JARVKF010000331">
    <property type="protein sequence ID" value="KAK9419025.1"/>
    <property type="molecule type" value="Genomic_DNA"/>
</dbReference>
<dbReference type="PANTHER" id="PTHR13000">
    <property type="entry name" value="NUCLEOPORIN P54"/>
    <property type="match status" value="1"/>
</dbReference>
<accession>A0ABR2UXM5</accession>
<dbReference type="InterPro" id="IPR025712">
    <property type="entry name" value="Nup54_alpha-helical_dom"/>
</dbReference>
<feature type="compositionally biased region" description="Basic and acidic residues" evidence="4">
    <location>
        <begin position="319"/>
        <end position="342"/>
    </location>
</feature>
<reference evidence="6 7" key="1">
    <citation type="journal article" date="2024" name="J. Plant Pathol.">
        <title>Sequence and assembly of the genome of Seiridium unicorne, isolate CBS 538.82, causal agent of cypress canker disease.</title>
        <authorList>
            <person name="Scali E."/>
            <person name="Rocca G.D."/>
            <person name="Danti R."/>
            <person name="Garbelotto M."/>
            <person name="Barberini S."/>
            <person name="Baroncelli R."/>
            <person name="Emiliani G."/>
        </authorList>
    </citation>
    <scope>NUCLEOTIDE SEQUENCE [LARGE SCALE GENOMIC DNA]</scope>
    <source>
        <strain evidence="6 7">BM-138-508</strain>
    </source>
</reference>
<feature type="compositionally biased region" description="Polar residues" evidence="4">
    <location>
        <begin position="34"/>
        <end position="43"/>
    </location>
</feature>
<dbReference type="InterPro" id="IPR024864">
    <property type="entry name" value="Nup54/Nup57/Nup44"/>
</dbReference>
<dbReference type="Gene3D" id="1.20.5.3600">
    <property type="match status" value="1"/>
</dbReference>
<evidence type="ECO:0000256" key="4">
    <source>
        <dbReference type="SAM" id="MobiDB-lite"/>
    </source>
</evidence>
<dbReference type="Pfam" id="PF18570">
    <property type="entry name" value="Nup54_57_C"/>
    <property type="match status" value="1"/>
</dbReference>
<dbReference type="Gene3D" id="1.20.5.490">
    <property type="entry name" value="Single helix bin"/>
    <property type="match status" value="1"/>
</dbReference>
<sequence>MSLFAPSQTATTSNNANPFGGSLSQQQNQNPQQSTFGTSSLFNQSQPQQQPQQQTLGASFMNASQNQQRSSLWEPGRDSPNQKPIDQQMSALYEKWNPTTSSTVFKTYFYNKVDQSHVPFYAPSPAEDSREWEQAVRDKPGPGFIPAYATGFKGIGERLLMQKAVLAQFNARLHEINSNLDAILSRHDLETSVRAVNARRKHIVLRQRCLALASKVQVLRNRGYALDTDEDELKSKLEQLDRGMADPALSARTEELWSRLILLRGHADTLRNEINARGGDTGEGIPEEAEQKAKKLLEYYDKQLQELKTTVDRVKDDYDEWQKEKSPESKFDGRDHGREGGKRTTSNTYGLRPALGHVNGSDPAILLPKICSDRL</sequence>
<feature type="compositionally biased region" description="Polar residues" evidence="4">
    <location>
        <begin position="55"/>
        <end position="71"/>
    </location>
</feature>
<feature type="region of interest" description="Disordered" evidence="4">
    <location>
        <begin position="1"/>
        <end position="84"/>
    </location>
</feature>
<dbReference type="Pfam" id="PF13874">
    <property type="entry name" value="Nup54"/>
    <property type="match status" value="1"/>
</dbReference>
<name>A0ABR2UXM5_9PEZI</name>
<comment type="caution">
    <text evidence="6">The sequence shown here is derived from an EMBL/GenBank/DDBJ whole genome shotgun (WGS) entry which is preliminary data.</text>
</comment>
<evidence type="ECO:0000313" key="7">
    <source>
        <dbReference type="Proteomes" id="UP001408356"/>
    </source>
</evidence>
<evidence type="ECO:0000256" key="2">
    <source>
        <dbReference type="ARBA" id="ARBA00022448"/>
    </source>
</evidence>
<keyword evidence="7" id="KW-1185">Reference proteome</keyword>
<organism evidence="6 7">
    <name type="scientific">Seiridium unicorne</name>
    <dbReference type="NCBI Taxonomy" id="138068"/>
    <lineage>
        <taxon>Eukaryota</taxon>
        <taxon>Fungi</taxon>
        <taxon>Dikarya</taxon>
        <taxon>Ascomycota</taxon>
        <taxon>Pezizomycotina</taxon>
        <taxon>Sordariomycetes</taxon>
        <taxon>Xylariomycetidae</taxon>
        <taxon>Amphisphaeriales</taxon>
        <taxon>Sporocadaceae</taxon>
        <taxon>Seiridium</taxon>
    </lineage>
</organism>